<dbReference type="KEGG" id="sgy:Sgly_2535"/>
<keyword evidence="7" id="KW-0004">4Fe-4S</keyword>
<dbReference type="GO" id="GO:0051539">
    <property type="term" value="F:4 iron, 4 sulfur cluster binding"/>
    <property type="evidence" value="ECO:0007669"/>
    <property type="project" value="UniProtKB-KW"/>
</dbReference>
<comment type="similarity">
    <text evidence="4">Belongs to the HPA decarboxylase small subunit family.</text>
</comment>
<name>F0SW34_SYNGF</name>
<dbReference type="GO" id="GO:0046872">
    <property type="term" value="F:metal ion binding"/>
    <property type="evidence" value="ECO:0007669"/>
    <property type="project" value="UniProtKB-KW"/>
</dbReference>
<evidence type="ECO:0000256" key="4">
    <source>
        <dbReference type="ARBA" id="ARBA00008904"/>
    </source>
</evidence>
<protein>
    <recommendedName>
        <fullName evidence="6">4-hydroxyphenylacetate decarboxylase small subunit</fullName>
        <ecNumber evidence="5">4.1.1.83</ecNumber>
    </recommendedName>
    <alternativeName>
        <fullName evidence="12">4-hydroxyphenylacetate decarboxylase gamma subunit</fullName>
    </alternativeName>
    <alternativeName>
        <fullName evidence="13">p-hydroxyphenylacetate decarboxylase small subunit</fullName>
    </alternativeName>
</protein>
<accession>F0SW34</accession>
<keyword evidence="10" id="KW-0411">Iron-sulfur</keyword>
<evidence type="ECO:0000256" key="9">
    <source>
        <dbReference type="ARBA" id="ARBA00023004"/>
    </source>
</evidence>
<keyword evidence="17" id="KW-1185">Reference proteome</keyword>
<reference evidence="16 17" key="1">
    <citation type="journal article" date="2011" name="Stand. Genomic Sci.">
        <title>Complete genome sequence of Syntrophobotulus glycolicus type strain (FlGlyR).</title>
        <authorList>
            <person name="Han C."/>
            <person name="Mwirichia R."/>
            <person name="Chertkov O."/>
            <person name="Held B."/>
            <person name="Lapidus A."/>
            <person name="Nolan M."/>
            <person name="Lucas S."/>
            <person name="Hammon N."/>
            <person name="Deshpande S."/>
            <person name="Cheng J.F."/>
            <person name="Tapia R."/>
            <person name="Goodwin L."/>
            <person name="Pitluck S."/>
            <person name="Huntemann M."/>
            <person name="Liolios K."/>
            <person name="Ivanova N."/>
            <person name="Pagani I."/>
            <person name="Mavromatis K."/>
            <person name="Ovchinikova G."/>
            <person name="Pati A."/>
            <person name="Chen A."/>
            <person name="Palaniappan K."/>
            <person name="Land M."/>
            <person name="Hauser L."/>
            <person name="Brambilla E.M."/>
            <person name="Rohde M."/>
            <person name="Spring S."/>
            <person name="Sikorski J."/>
            <person name="Goker M."/>
            <person name="Woyke T."/>
            <person name="Bristow J."/>
            <person name="Eisen J.A."/>
            <person name="Markowitz V."/>
            <person name="Hugenholtz P."/>
            <person name="Kyrpides N.C."/>
            <person name="Klenk H.P."/>
            <person name="Detter J.C."/>
        </authorList>
    </citation>
    <scope>NUCLEOTIDE SEQUENCE [LARGE SCALE GENOMIC DNA]</scope>
    <source>
        <strain evidence="17">DSM 8271 / FlGlyR</strain>
    </source>
</reference>
<evidence type="ECO:0000256" key="3">
    <source>
        <dbReference type="ARBA" id="ARBA00001966"/>
    </source>
</evidence>
<keyword evidence="11" id="KW-0456">Lyase</keyword>
<evidence type="ECO:0000256" key="7">
    <source>
        <dbReference type="ARBA" id="ARBA00022485"/>
    </source>
</evidence>
<sequence length="87" mass="9530">MIKSAPNHSDCKNFAPLDVAKGLCRWSDAIVLIDAPLCPEFETLPKCAHCKLYADDGAGLGKCAGYAKPYWIDGNFNASLCRYFEKA</sequence>
<evidence type="ECO:0000256" key="10">
    <source>
        <dbReference type="ARBA" id="ARBA00023014"/>
    </source>
</evidence>
<evidence type="ECO:0000313" key="16">
    <source>
        <dbReference type="EMBL" id="ADY56818.1"/>
    </source>
</evidence>
<dbReference type="eggNOG" id="ENOG5032WS3">
    <property type="taxonomic scope" value="Bacteria"/>
</dbReference>
<evidence type="ECO:0000256" key="5">
    <source>
        <dbReference type="ARBA" id="ARBA00012283"/>
    </source>
</evidence>
<dbReference type="STRING" id="645991.Sgly_2535"/>
<dbReference type="NCBIfam" id="NF033716">
    <property type="entry name" value="glycyl_HPDL_Sma"/>
    <property type="match status" value="1"/>
</dbReference>
<dbReference type="Proteomes" id="UP000007488">
    <property type="component" value="Chromosome"/>
</dbReference>
<comment type="catalytic activity">
    <reaction evidence="2">
        <text>3,4-dihydroxyphenylacetate + H(+) = 4-methylcatechol + CO2</text>
        <dbReference type="Rhea" id="RHEA:62556"/>
        <dbReference type="ChEBI" id="CHEBI:15378"/>
        <dbReference type="ChEBI" id="CHEBI:16526"/>
        <dbReference type="ChEBI" id="CHEBI:17254"/>
        <dbReference type="ChEBI" id="CHEBI:17612"/>
        <dbReference type="EC" id="4.1.1.83"/>
    </reaction>
    <physiologicalReaction direction="left-to-right" evidence="2">
        <dbReference type="Rhea" id="RHEA:62557"/>
    </physiologicalReaction>
</comment>
<organism evidence="16 17">
    <name type="scientific">Syntrophobotulus glycolicus (strain DSM 8271 / FlGlyR)</name>
    <dbReference type="NCBI Taxonomy" id="645991"/>
    <lineage>
        <taxon>Bacteria</taxon>
        <taxon>Bacillati</taxon>
        <taxon>Bacillota</taxon>
        <taxon>Clostridia</taxon>
        <taxon>Eubacteriales</taxon>
        <taxon>Desulfitobacteriaceae</taxon>
        <taxon>Syntrophobotulus</taxon>
    </lineage>
</organism>
<evidence type="ECO:0000313" key="17">
    <source>
        <dbReference type="Proteomes" id="UP000007488"/>
    </source>
</evidence>
<dbReference type="EC" id="4.1.1.83" evidence="5"/>
<keyword evidence="8" id="KW-0479">Metal-binding</keyword>
<keyword evidence="9" id="KW-0408">Iron</keyword>
<dbReference type="GO" id="GO:0043722">
    <property type="term" value="F:4-hydroxyphenylacetate decarboxylase activity"/>
    <property type="evidence" value="ECO:0007669"/>
    <property type="project" value="UniProtKB-EC"/>
</dbReference>
<dbReference type="InterPro" id="IPR041125">
    <property type="entry name" value="4HPAD_g_N"/>
</dbReference>
<dbReference type="Pfam" id="PF18524">
    <property type="entry name" value="HPIP_like"/>
    <property type="match status" value="1"/>
</dbReference>
<comment type="cofactor">
    <cofactor evidence="3">
        <name>[4Fe-4S] cluster</name>
        <dbReference type="ChEBI" id="CHEBI:49883"/>
    </cofactor>
</comment>
<dbReference type="EMBL" id="CP002547">
    <property type="protein sequence ID" value="ADY56818.1"/>
    <property type="molecule type" value="Genomic_DNA"/>
</dbReference>
<dbReference type="RefSeq" id="WP_013625683.1">
    <property type="nucleotide sequence ID" value="NC_015172.1"/>
</dbReference>
<dbReference type="AlphaFoldDB" id="F0SW34"/>
<evidence type="ECO:0000259" key="15">
    <source>
        <dbReference type="Pfam" id="PF18671"/>
    </source>
</evidence>
<evidence type="ECO:0000256" key="2">
    <source>
        <dbReference type="ARBA" id="ARBA00001088"/>
    </source>
</evidence>
<dbReference type="InterPro" id="IPR053727">
    <property type="entry name" value="HPA_decarboxylase_ss_sf"/>
</dbReference>
<reference evidence="17" key="2">
    <citation type="submission" date="2011-02" db="EMBL/GenBank/DDBJ databases">
        <title>The complete genome of Syntrophobotulus glycolicus DSM 8271.</title>
        <authorList>
            <person name="Lucas S."/>
            <person name="Copeland A."/>
            <person name="Lapidus A."/>
            <person name="Bruce D."/>
            <person name="Goodwin L."/>
            <person name="Pitluck S."/>
            <person name="Kyrpides N."/>
            <person name="Mavromatis K."/>
            <person name="Pagani I."/>
            <person name="Ivanova N."/>
            <person name="Mikhailova N."/>
            <person name="Chertkov O."/>
            <person name="Held B."/>
            <person name="Detter J.C."/>
            <person name="Tapia R."/>
            <person name="Han C."/>
            <person name="Land M."/>
            <person name="Hauser L."/>
            <person name="Markowitz V."/>
            <person name="Cheng J.-F."/>
            <person name="Hugenholtz P."/>
            <person name="Woyke T."/>
            <person name="Wu D."/>
            <person name="Spring S."/>
            <person name="Schroeder M."/>
            <person name="Brambilla E."/>
            <person name="Klenk H.-P."/>
            <person name="Eisen J.A."/>
        </authorList>
    </citation>
    <scope>NUCLEOTIDE SEQUENCE [LARGE SCALE GENOMIC DNA]</scope>
    <source>
        <strain evidence="17">DSM 8271 / FlGlyR</strain>
    </source>
</reference>
<evidence type="ECO:0000259" key="14">
    <source>
        <dbReference type="Pfam" id="PF18524"/>
    </source>
</evidence>
<feature type="domain" description="4-hydroxyphenylacetate decarboxylase small gamma subunit N-terminal" evidence="15">
    <location>
        <begin position="8"/>
        <end position="34"/>
    </location>
</feature>
<evidence type="ECO:0000256" key="11">
    <source>
        <dbReference type="ARBA" id="ARBA00023239"/>
    </source>
</evidence>
<dbReference type="HOGENOM" id="CLU_187388_0_0_9"/>
<dbReference type="InterPro" id="IPR040923">
    <property type="entry name" value="HpdC_C"/>
</dbReference>
<proteinExistence type="inferred from homology"/>
<gene>
    <name evidence="16" type="ordered locus">Sgly_2535</name>
</gene>
<evidence type="ECO:0000256" key="8">
    <source>
        <dbReference type="ARBA" id="ARBA00022723"/>
    </source>
</evidence>
<dbReference type="Gene3D" id="2.20.70.100">
    <property type="match status" value="2"/>
</dbReference>
<evidence type="ECO:0000256" key="13">
    <source>
        <dbReference type="ARBA" id="ARBA00032959"/>
    </source>
</evidence>
<comment type="catalytic activity">
    <reaction evidence="1">
        <text>4-hydroxyphenylacetate + H(+) = 4-methylphenol + CO2</text>
        <dbReference type="Rhea" id="RHEA:22732"/>
        <dbReference type="ChEBI" id="CHEBI:15378"/>
        <dbReference type="ChEBI" id="CHEBI:16526"/>
        <dbReference type="ChEBI" id="CHEBI:17847"/>
        <dbReference type="ChEBI" id="CHEBI:48999"/>
        <dbReference type="EC" id="4.1.1.83"/>
    </reaction>
    <physiologicalReaction direction="left-to-right" evidence="1">
        <dbReference type="Rhea" id="RHEA:22733"/>
    </physiologicalReaction>
</comment>
<feature type="domain" description="4-hydroxyphenylacetate decarboxylase small gamma subunit C-terminal" evidence="14">
    <location>
        <begin position="45"/>
        <end position="81"/>
    </location>
</feature>
<evidence type="ECO:0000256" key="6">
    <source>
        <dbReference type="ARBA" id="ARBA00013463"/>
    </source>
</evidence>
<dbReference type="Pfam" id="PF18671">
    <property type="entry name" value="4HPAD_g_N"/>
    <property type="match status" value="1"/>
</dbReference>
<dbReference type="OrthoDB" id="3186521at2"/>
<evidence type="ECO:0000256" key="1">
    <source>
        <dbReference type="ARBA" id="ARBA00000127"/>
    </source>
</evidence>
<evidence type="ECO:0000256" key="12">
    <source>
        <dbReference type="ARBA" id="ARBA00029987"/>
    </source>
</evidence>